<organism evidence="3 4">
    <name type="scientific">Undibacterium hunanense</name>
    <dbReference type="NCBI Taxonomy" id="2762292"/>
    <lineage>
        <taxon>Bacteria</taxon>
        <taxon>Pseudomonadati</taxon>
        <taxon>Pseudomonadota</taxon>
        <taxon>Betaproteobacteria</taxon>
        <taxon>Burkholderiales</taxon>
        <taxon>Oxalobacteraceae</taxon>
        <taxon>Undibacterium</taxon>
    </lineage>
</organism>
<dbReference type="RefSeq" id="WP_186947392.1">
    <property type="nucleotide sequence ID" value="NZ_JACOGF010000005.1"/>
</dbReference>
<feature type="domain" description="Wadjet protein JetD C-terminal" evidence="1">
    <location>
        <begin position="209"/>
        <end position="386"/>
    </location>
</feature>
<evidence type="ECO:0000259" key="2">
    <source>
        <dbReference type="Pfam" id="PF11795"/>
    </source>
</evidence>
<name>A0ABR6ZQE8_9BURK</name>
<dbReference type="InterPro" id="IPR014544">
    <property type="entry name" value="UCP028408"/>
</dbReference>
<dbReference type="InterPro" id="IPR024534">
    <property type="entry name" value="JetD_C"/>
</dbReference>
<dbReference type="Pfam" id="PF11795">
    <property type="entry name" value="DUF3322"/>
    <property type="match status" value="1"/>
</dbReference>
<feature type="domain" description="DUF3322" evidence="2">
    <location>
        <begin position="6"/>
        <end position="186"/>
    </location>
</feature>
<proteinExistence type="predicted"/>
<dbReference type="InterPro" id="IPR024537">
    <property type="entry name" value="DUF3322"/>
</dbReference>
<comment type="caution">
    <text evidence="3">The sequence shown here is derived from an EMBL/GenBank/DDBJ whole genome shotgun (WGS) entry which is preliminary data.</text>
</comment>
<evidence type="ECO:0008006" key="5">
    <source>
        <dbReference type="Google" id="ProtNLM"/>
    </source>
</evidence>
<dbReference type="EMBL" id="JACOGF010000005">
    <property type="protein sequence ID" value="MBC3918116.1"/>
    <property type="molecule type" value="Genomic_DNA"/>
</dbReference>
<gene>
    <name evidence="3" type="ORF">H8L32_11560</name>
</gene>
<evidence type="ECO:0000313" key="4">
    <source>
        <dbReference type="Proteomes" id="UP000650424"/>
    </source>
</evidence>
<evidence type="ECO:0000259" key="1">
    <source>
        <dbReference type="Pfam" id="PF09983"/>
    </source>
</evidence>
<protein>
    <recommendedName>
        <fullName evidence="5">Wadjet protein JetD C-terminal domain-containing protein</fullName>
    </recommendedName>
</protein>
<sequence length="400" mass="46509">MSWTGPSELKAQLQRLWERGDLLRMQLEAEAHFPLRLSLKVPTSSDISDLFDAVRKWIAELASAPHIRLEWREVRHRVHGLQRLPDQIWVDSLDAALALTGKKREAARFQLMFDDTVHKIPALQAWLKKRPMQALELHERWPQLLAIVAWLCAHPRPAIYLRQVDIAGIHSKFIEANRAILSELLDLALTSDAIDERYTGSSQFAARYGFLDKPLRLRFRVLDERMEILAGISYPDIMLDADSFARLDLSGKTVFITENETNYLAFPKVANAIVIFGSGYGWDALASARWLNNCAIYYWGDIDTHGFAILNQLRHHFRHVTSFLMDRESLLKHKIHWGEESNQVTHDLYMLNNEEHLLFDDLREQRLGKNLRLEQERIQFEYVMNEVLRITNTPQILNQA</sequence>
<keyword evidence="4" id="KW-1185">Reference proteome</keyword>
<accession>A0ABR6ZQE8</accession>
<evidence type="ECO:0000313" key="3">
    <source>
        <dbReference type="EMBL" id="MBC3918116.1"/>
    </source>
</evidence>
<dbReference type="Proteomes" id="UP000650424">
    <property type="component" value="Unassembled WGS sequence"/>
</dbReference>
<dbReference type="Pfam" id="PF09983">
    <property type="entry name" value="JetD_C"/>
    <property type="match status" value="1"/>
</dbReference>
<dbReference type="PIRSF" id="PIRSF028408">
    <property type="entry name" value="UCP028408"/>
    <property type="match status" value="1"/>
</dbReference>
<reference evidence="3 4" key="1">
    <citation type="submission" date="2020-08" db="EMBL/GenBank/DDBJ databases">
        <title>Novel species isolated from subtropical streams in China.</title>
        <authorList>
            <person name="Lu H."/>
        </authorList>
    </citation>
    <scope>NUCLEOTIDE SEQUENCE [LARGE SCALE GENOMIC DNA]</scope>
    <source>
        <strain evidence="3 4">CY18W</strain>
    </source>
</reference>